<dbReference type="PANTHER" id="PTHR36112">
    <property type="entry name" value="RIBOSOMAL RNA SMALL SUBUNIT METHYLTRANSFERASE J"/>
    <property type="match status" value="1"/>
</dbReference>
<dbReference type="Gene3D" id="3.40.50.150">
    <property type="entry name" value="Vaccinia Virus protein VP39"/>
    <property type="match status" value="1"/>
</dbReference>
<evidence type="ECO:0000313" key="1">
    <source>
        <dbReference type="EMBL" id="SJZ58772.1"/>
    </source>
</evidence>
<reference evidence="2" key="1">
    <citation type="submission" date="2017-02" db="EMBL/GenBank/DDBJ databases">
        <authorList>
            <person name="Varghese N."/>
            <person name="Submissions S."/>
        </authorList>
    </citation>
    <scope>NUCLEOTIDE SEQUENCE [LARGE SCALE GENOMIC DNA]</scope>
    <source>
        <strain evidence="2">DSM 16521</strain>
    </source>
</reference>
<dbReference type="GO" id="GO:0008990">
    <property type="term" value="F:rRNA (guanine-N2-)-methyltransferase activity"/>
    <property type="evidence" value="ECO:0007669"/>
    <property type="project" value="InterPro"/>
</dbReference>
<organism evidence="1 2">
    <name type="scientific">Carboxydocella sporoproducens DSM 16521</name>
    <dbReference type="NCBI Taxonomy" id="1121270"/>
    <lineage>
        <taxon>Bacteria</taxon>
        <taxon>Bacillati</taxon>
        <taxon>Bacillota</taxon>
        <taxon>Clostridia</taxon>
        <taxon>Eubacteriales</taxon>
        <taxon>Clostridiales Family XVI. Incertae Sedis</taxon>
        <taxon>Carboxydocella</taxon>
    </lineage>
</organism>
<keyword evidence="1" id="KW-0808">Transferase</keyword>
<dbReference type="Pfam" id="PF04445">
    <property type="entry name" value="SAM_MT"/>
    <property type="match status" value="1"/>
</dbReference>
<dbReference type="InterPro" id="IPR007536">
    <property type="entry name" value="16SrRNA_methylTrfase_J"/>
</dbReference>
<dbReference type="InterPro" id="IPR029063">
    <property type="entry name" value="SAM-dependent_MTases_sf"/>
</dbReference>
<evidence type="ECO:0000313" key="2">
    <source>
        <dbReference type="Proteomes" id="UP000189933"/>
    </source>
</evidence>
<dbReference type="SUPFAM" id="SSF53335">
    <property type="entry name" value="S-adenosyl-L-methionine-dependent methyltransferases"/>
    <property type="match status" value="1"/>
</dbReference>
<accession>A0A1T4LVR1</accession>
<gene>
    <name evidence="1" type="ORF">SAMN02745885_00329</name>
</gene>
<keyword evidence="1" id="KW-0489">Methyltransferase</keyword>
<proteinExistence type="predicted"/>
<dbReference type="CDD" id="cd02440">
    <property type="entry name" value="AdoMet_MTases"/>
    <property type="match status" value="1"/>
</dbReference>
<name>A0A1T4LVR1_9FIRM</name>
<sequence>MQFVVTTSNKASEESIKKAISLAQRLQLPFVHRSKVRNNPEQVLIIVSLEDIFIRYQNKNLSWHPNMAKLRILNLMRNGQDPLITAVDPQPGDHILDCTMGLGADSLVLAYSVGPTGKITALESEKLVAVLAENGFAKLNDTILKPLTQRIEIINSSFHHFLNRTPGQSFDVIYFDPMFQITKSKSTGINILRLIGNPTPLMAADVQLALSKCRRQVVVKENLNSDFFKNFRPDQLIKTSSNLGFGIYYSSKQEG</sequence>
<keyword evidence="2" id="KW-1185">Reference proteome</keyword>
<dbReference type="OrthoDB" id="1653798at2"/>
<dbReference type="AlphaFoldDB" id="A0A1T4LVR1"/>
<dbReference type="PANTHER" id="PTHR36112:SF1">
    <property type="entry name" value="RIBOSOMAL RNA SMALL SUBUNIT METHYLTRANSFERASE J"/>
    <property type="match status" value="1"/>
</dbReference>
<protein>
    <submittedName>
        <fullName evidence="1">Putative SAM-dependent methyltransferase</fullName>
    </submittedName>
</protein>
<dbReference type="RefSeq" id="WP_079906915.1">
    <property type="nucleotide sequence ID" value="NZ_FUXM01000002.1"/>
</dbReference>
<dbReference type="Proteomes" id="UP000189933">
    <property type="component" value="Unassembled WGS sequence"/>
</dbReference>
<dbReference type="EMBL" id="FUXM01000002">
    <property type="protein sequence ID" value="SJZ58772.1"/>
    <property type="molecule type" value="Genomic_DNA"/>
</dbReference>